<dbReference type="CDD" id="cd06071">
    <property type="entry name" value="Beach"/>
    <property type="match status" value="1"/>
</dbReference>
<sequence>MRSFLNRFRATSRPDVRTEGNNKGAKKATNGKADTTRERRQKGRLNRKGSSAARRSHRTLVAYFADPEHEKNMTPESIRENLRLAEDVLPGLVADALHQSTNDLVEVMDILSGHIRINIGAGRSTVVTLQKASVARQGLCFQTLDVLEQVSCALEDGADACAAVGLPAQLLYALSLYFGIVVADDHASFVLRAEQDADADRFRLDSLEEGFITEGETDEDDTDGESASGSGRRRGGFMGVESPIEVYQGAGGTQVNLPRNDVQPAEPGGKILRSQNVMQRLVAMLCHLLPNEGVLLSLLREPDHGLRYLFFIVEATRARDEATSLVKAVSESLMPGAVVDHIVEDRLLERWMGAIRARAFDISSVGLLTCIVQLLVASCRSSQRLLDDFQECGGYVLYYDVLCAVPSMTEVSLTNLRQLVYLGPGFAEAEEDAEHLGVVHSVFLARNEPAFAVVAGMLCHLEYSICVQNRQAQETIWRNHMFAWRYMAMSENETDAELARYRMPISGADMLRLPLLHCVLTIYSSNPVNFGMLDEKFGVMSTLLVSLGASLEIHEEFLFMVAKLLELISMGMDYRPASLLETICKRTLPTLVINRRVELLHKDSDKPNALEQLERDAQATAAAEFPALLEEHPPMNPLADSLAALAEPSSSLDAESSPSNLGISSATSRTTDDTSDTGQASGPTITDASGQQTHVAPGTFIMHVLCQTLIKMIRSDEGYRVELREAGLLSQAIFPFLVLAADAPSRSADPELFQMLNSWCALLCDMLDGDPINEQLLRESNAHHSLYRLVLRKPTAPLLVLLQLARGDSPFLEQDVGALLEILQQSRRDWSRKYEILGTLVEMMRKNHNAKNLMRQLNGFETMLYVLESLQGKFSDDVPDDERNEAVSVLERVFQVFTVAMTGNHIVNRAYIKEEIRYESMSSTCQSIGIFGTAHDRVLVDMVIDCITEVIEIRLCRNRTSIHNASELVDADTLRIRNVDPLQILTIRLSLLSEEGLGQLLTRLTSMVHGDHSEQAANCEILCETWLPKILMDELFEKILCDAGHPQHETAILLLGSLERHRSTTQSVERLLSAIFDVYNRKSTLSADHSTVVALLKVLNLAANPGNDDAFFCPYVQMSGPSDVFLLADETAPGRKAVDSSGNNSSSGPRKVAKQASHRSSVQDNAPGNLHIAGLGKRPWPPALGYTLSFWVWLGKEVGEPIVLASIRNKDGHQLLRVTIEDGGLVRCRTCGPQAGQYSPNASRSSPPPIGTHASQLGTGATSYASDARTGGGRLSPPVGSVPGGGLVDDQASGPIPELTRAALAAVTASAEASAAVSTLLGIPRNAGSPLAGASPTTPASPLQAPPKPSASPRERFLRDLAPYEIVFPNLNLRPGHWHHIVLVHKALSNIGLIIDKSLNGRMTLYCDGVEAATSKFPYPTSMPNGGLKTSVFMGVDPVLSATRRPSDAVRFWRLGPMLMLDIPKTDSFARDAYLLGVNYNGTLSRSCATMRDARSFTTVLLEKVFAYERGSEEVDAGSVTSHLDRLGLPSASWQDLLQRNTEFLHQSGHVDLENVICSFYAGRRTTLEGFKSIDTKSLVEKKIREIDVPRTVLVNSATTAAPGAGQQQTLAVLGGGAFAVTPLPLCDTVRSVGGVTVVLRLLELSPDPEVTVLTLRLLRNIVGGHEYNRFAFRQSNGPRVLAWVLFGIAQRTKEIFTPQVFENMLNLAVLGEGEDALIVDPEMLHQLVLNHQVWRGSQHSGHHRWGFVVIILQWLSNLVDKDNLNVRLNLDALLRLNIIDWVLEIVLTLAIDIPPEEDTISDVLAAALHFLHNFIKQRLEHRSLFELFKHILVSLPSDEEVDEVLVSKSPEDASLTRSVSAPPSSEPAGESKNEKEGENESEKDVRSSQETTLPDPPPVRHEQTYSTSTVETTNDTDDDTTNAKSPNPAQDEMNSSTIMPQIASGGAPPPRRRRRRRTVTDLVKSKAVKSGRRLALPSDDDLSEAGEAILRKIRCMLFELLLEIPEQVPAESTRTLAEHRTATFAVFSDILSVHWFTCLIRPDSDSETFLLAVRLLVEILQESPEFARHFIAHGGFAMLAEAGKTHRELESLSFSFLILICGIPAHLLGSPISLRNRQRARLSSNESRSSNMSSGSYTHPMHDRASFGLGTSDAPDERISSFVSPGVKQRLLNRRSTVEAGANVEMLHASLVDQFRVLLLRTARFSPPRWYLDAHEALMQVLCGVLDAVNENDMVQATPLSPVATGKPTFEWTRDKIESLCGNVCSALVITVQRFPSAVGFFETSAFVDMCTELLFVDARGHLKEQPSVDAPEDKEDLTGAHVSGTTSQGFTGPIAMSMMILYSELLCDAVAEDGSSGNSGASSGGVKNGDVTAPSAAVAAMEHPLLRPKDGRKLLETLMQSFPTTAPAEEALGFQTALIQAFMPRLTLMLDDRTWEARMSAGSRMKLPHNADPNKVGALVCFLAGRASFGWIPNAEHTILELTLQAESRVDTLEFKERILRCARGLILWSLDVSLLNKTTDSLGQLLQAVRRNYRRLRTNEMISNVLRMLGQSNSSSPMSDGSNKEPYVVAEMIPDELRAEFNMYDESTLFVTCFIGMSLRHLALAFKSGDTEMQNLLVKGLAKAAASRPALFLKEPTLGVGFRGLVLGDENAEVDSAVPMDADVNPNAVPNFLAWAKERHEEGKLRPDWLRRIWLRVKHIELFGSQVQCGLTPPETLRDMAPTFDGVEFPEHRRFLHIEVEYMKRQSNKRRVSTSGTAQRTHPSPDKVLQAAKTLMTTTQEEAAERHRQWQRVGLEHLLRGKRCWKKETDLFRRGVHSSFFLPSATAKEVEENPLDEDKRFLLDCSDGQDRMRRRVMLHLKFTNRFRFVGYLPDPEPSPFAEKSDMADAGAPMSGDSLSTSRSGLERSPVVALQASLRKASVGGLGDAELGDEGSSELGEFEQEEDELNKVLYSLRGPRSDRRSTRLRSLTDDAFDDAFDEGDLMGDDDDDDDNDDADDVDVDVNENDNEDGQIGHGRRASSINQAEASAGENETSPPPASDGSDMDKEGMSSQRSISPEMDHDALEDFRLAPGLTSSRKRNPLQKRQSLRLEDSEDFEQAAELEAAQSAESHEERRDTGASKHATSDGASARKNSIAKEAGGASSIHAAKDTSAGASTAPLVANATGGPNEPLQDPDLLIPEDKVSGSGLPDKTATSTPNDGLSPPRSNRGESEESFDDAASSQATEKTAAKQGPVSIEEEMTALGWEDEERIWSELDILDRKRKPERIVECAEVSGMEANRGIAILCEKSLYFVSNYRIVDNHFEQLPQSERCVSHVYDVTMRGDYVHILAPGESYGDTVYTRQGMSRSVSALTSTSQSIGYDSGAEMSLPAPSLRKLRFDQIREMYRRRYMFSEVGIEFFAVDGGNFLLVFDSQEDRDWMFTKVLAKEMPHLIISKSSTMQGLAQSSLMNPEGLSLGALMAPFRRFRASVTRQWLDGEISNFSYLMHLNMLAGRSHNDLTQYPVFPWILQQYTKEHLDLEDPASYRDLSKPMGALNPERAKQFSERYALLASTAAETQMQPFHYGTHYSCSAYVLQFLIRLEPYTCMALELQGGQFDRADRLFHSFISSWRSVSGEDFNVQDVRELIPEFFYLPEFLHNRNKFDFGTTQRGIRVDDVELPTWSQNDPFYFVRMHRRALESRYVSEHLHEWIDLIFGYKQRGRAAIESQNVFHPLTYEGEVNPDEIDDPVLKKATLAQIHNFGQTPRKLFSKPHPKRVVPRVNLSRPITEVEASAVAWHHRLAPPLVIPGAYARPAIERPGENGTAQLPGQCSLASIDSGFALRFIGTPGAVQEISVTPEKVVVLSGSATMIQPFTGLYLSWGSENGSLRLHSVAPSLNYSLAPGKVVAVFEALHTGAITACSVSEDGAHIWTGGADALVTAWHLRKAKERNGAWVLDQIQVLSSHTAAITSLATSQKQGIAVSGSRDCTAVLWDLEKKCFIRQLGRQTGPVTHVSINDANGNILTLSGSDLSYWHINGELLATMHMTPVLHGARLDYPKSCLATMCDDFQDGIVAVTGHERGAIALWDLPEESGRRHFALRVVLDFGHNMAVTAIAVDKAQRRLACGNASGKLRLWASSELSSFKG</sequence>
<dbReference type="PROSITE" id="PS50197">
    <property type="entry name" value="BEACH"/>
    <property type="match status" value="1"/>
</dbReference>
<evidence type="ECO:0000313" key="7">
    <source>
        <dbReference type="EMBL" id="GBG32310.1"/>
    </source>
</evidence>
<feature type="compositionally biased region" description="Basic and acidic residues" evidence="4">
    <location>
        <begin position="1870"/>
        <end position="1888"/>
    </location>
</feature>
<dbReference type="InterPro" id="IPR001680">
    <property type="entry name" value="WD40_rpt"/>
</dbReference>
<feature type="compositionally biased region" description="Polar residues" evidence="4">
    <location>
        <begin position="1253"/>
        <end position="1265"/>
    </location>
</feature>
<feature type="compositionally biased region" description="Basic and acidic residues" evidence="4">
    <location>
        <begin position="3114"/>
        <end position="3124"/>
    </location>
</feature>
<comment type="caution">
    <text evidence="7">The sequence shown here is derived from an EMBL/GenBank/DDBJ whole genome shotgun (WGS) entry which is preliminary data.</text>
</comment>
<keyword evidence="2" id="KW-0677">Repeat</keyword>
<proteinExistence type="predicted"/>
<feature type="domain" description="BEACH-type PH" evidence="6">
    <location>
        <begin position="3265"/>
        <end position="3431"/>
    </location>
</feature>
<dbReference type="Pfam" id="PF02138">
    <property type="entry name" value="Beach"/>
    <property type="match status" value="1"/>
</dbReference>
<evidence type="ECO:0000259" key="6">
    <source>
        <dbReference type="PROSITE" id="PS51783"/>
    </source>
</evidence>
<dbReference type="SUPFAM" id="SSF81837">
    <property type="entry name" value="BEACH domain"/>
    <property type="match status" value="1"/>
</dbReference>
<feature type="region of interest" description="Disordered" evidence="4">
    <location>
        <begin position="2980"/>
        <end position="3242"/>
    </location>
</feature>
<organism evidence="7 8">
    <name type="scientific">Hondaea fermentalgiana</name>
    <dbReference type="NCBI Taxonomy" id="2315210"/>
    <lineage>
        <taxon>Eukaryota</taxon>
        <taxon>Sar</taxon>
        <taxon>Stramenopiles</taxon>
        <taxon>Bigyra</taxon>
        <taxon>Labyrinthulomycetes</taxon>
        <taxon>Thraustochytrida</taxon>
        <taxon>Thraustochytriidae</taxon>
        <taxon>Hondaea</taxon>
    </lineage>
</organism>
<feature type="region of interest" description="Disordered" evidence="4">
    <location>
        <begin position="1135"/>
        <end position="1168"/>
    </location>
</feature>
<feature type="region of interest" description="Disordered" evidence="4">
    <location>
        <begin position="647"/>
        <end position="691"/>
    </location>
</feature>
<dbReference type="PANTHER" id="PTHR46108:SF4">
    <property type="entry name" value="BLUE CHEESE"/>
    <property type="match status" value="1"/>
</dbReference>
<dbReference type="OrthoDB" id="26681at2759"/>
<name>A0A2R5GN41_9STRA</name>
<dbReference type="PANTHER" id="PTHR46108">
    <property type="entry name" value="BLUE CHEESE"/>
    <property type="match status" value="1"/>
</dbReference>
<evidence type="ECO:0000256" key="1">
    <source>
        <dbReference type="ARBA" id="ARBA00022574"/>
    </source>
</evidence>
<dbReference type="InterPro" id="IPR036322">
    <property type="entry name" value="WD40_repeat_dom_sf"/>
</dbReference>
<feature type="region of interest" description="Disordered" evidence="4">
    <location>
        <begin position="2927"/>
        <end position="2948"/>
    </location>
</feature>
<dbReference type="Gene3D" id="2.130.10.10">
    <property type="entry name" value="YVTN repeat-like/Quinoprotein amine dehydrogenase"/>
    <property type="match status" value="2"/>
</dbReference>
<evidence type="ECO:0000256" key="2">
    <source>
        <dbReference type="ARBA" id="ARBA00022737"/>
    </source>
</evidence>
<feature type="region of interest" description="Disordered" evidence="4">
    <location>
        <begin position="212"/>
        <end position="237"/>
    </location>
</feature>
<dbReference type="InterPro" id="IPR011993">
    <property type="entry name" value="PH-like_dom_sf"/>
</dbReference>
<dbReference type="InterPro" id="IPR036372">
    <property type="entry name" value="BEACH_dom_sf"/>
</dbReference>
<protein>
    <submittedName>
        <fullName evidence="7">BEACH domain-containing protein lvsA</fullName>
    </submittedName>
</protein>
<evidence type="ECO:0000259" key="5">
    <source>
        <dbReference type="PROSITE" id="PS50197"/>
    </source>
</evidence>
<feature type="compositionally biased region" description="Low complexity" evidence="4">
    <location>
        <begin position="1859"/>
        <end position="1869"/>
    </location>
</feature>
<feature type="compositionally biased region" description="Basic and acidic residues" evidence="4">
    <location>
        <begin position="3063"/>
        <end position="3073"/>
    </location>
</feature>
<dbReference type="SUPFAM" id="SSF48371">
    <property type="entry name" value="ARM repeat"/>
    <property type="match status" value="1"/>
</dbReference>
<dbReference type="InterPro" id="IPR015943">
    <property type="entry name" value="WD40/YVTN_repeat-like_dom_sf"/>
</dbReference>
<dbReference type="InterPro" id="IPR056252">
    <property type="entry name" value="Alfy-like_Arm-like"/>
</dbReference>
<feature type="region of interest" description="Disordered" evidence="4">
    <location>
        <begin position="1236"/>
        <end position="1293"/>
    </location>
</feature>
<evidence type="ECO:0000256" key="3">
    <source>
        <dbReference type="PROSITE-ProRule" id="PRU00221"/>
    </source>
</evidence>
<dbReference type="Gene3D" id="2.30.29.30">
    <property type="entry name" value="Pleckstrin-homology domain (PH domain)/Phosphotyrosine-binding domain (PTB)"/>
    <property type="match status" value="1"/>
</dbReference>
<gene>
    <name evidence="7" type="ORF">FCC1311_085352</name>
</gene>
<dbReference type="PROSITE" id="PS50082">
    <property type="entry name" value="WD_REPEATS_2"/>
    <property type="match status" value="3"/>
</dbReference>
<feature type="compositionally biased region" description="Low complexity" evidence="4">
    <location>
        <begin position="1905"/>
        <end position="1914"/>
    </location>
</feature>
<feature type="compositionally biased region" description="Polar residues" evidence="4">
    <location>
        <begin position="3024"/>
        <end position="3038"/>
    </location>
</feature>
<dbReference type="SUPFAM" id="SSF50729">
    <property type="entry name" value="PH domain-like"/>
    <property type="match status" value="1"/>
</dbReference>
<keyword evidence="1 3" id="KW-0853">WD repeat</keyword>
<dbReference type="SMART" id="SM00320">
    <property type="entry name" value="WD40"/>
    <property type="match status" value="4"/>
</dbReference>
<feature type="region of interest" description="Disordered" evidence="4">
    <location>
        <begin position="2882"/>
        <end position="2909"/>
    </location>
</feature>
<feature type="compositionally biased region" description="Acidic residues" evidence="4">
    <location>
        <begin position="2932"/>
        <end position="2948"/>
    </location>
</feature>
<dbReference type="PROSITE" id="PS50294">
    <property type="entry name" value="WD_REPEATS_REGION"/>
    <property type="match status" value="1"/>
</dbReference>
<feature type="compositionally biased region" description="Low complexity" evidence="4">
    <location>
        <begin position="21"/>
        <end position="33"/>
    </location>
</feature>
<dbReference type="Pfam" id="PF23295">
    <property type="entry name" value="Arm_4"/>
    <property type="match status" value="1"/>
</dbReference>
<dbReference type="PROSITE" id="PS51783">
    <property type="entry name" value="PH_BEACH"/>
    <property type="match status" value="1"/>
</dbReference>
<feature type="compositionally biased region" description="Low complexity" evidence="4">
    <location>
        <begin position="647"/>
        <end position="669"/>
    </location>
</feature>
<feature type="region of interest" description="Disordered" evidence="4">
    <location>
        <begin position="1328"/>
        <end position="1354"/>
    </location>
</feature>
<dbReference type="InterPro" id="IPR000409">
    <property type="entry name" value="BEACH_dom"/>
</dbReference>
<dbReference type="SMART" id="SM01026">
    <property type="entry name" value="Beach"/>
    <property type="match status" value="1"/>
</dbReference>
<evidence type="ECO:0000313" key="8">
    <source>
        <dbReference type="Proteomes" id="UP000241890"/>
    </source>
</evidence>
<feature type="compositionally biased region" description="Polar residues" evidence="4">
    <location>
        <begin position="1236"/>
        <end position="1245"/>
    </location>
</feature>
<dbReference type="PROSITE" id="PS00678">
    <property type="entry name" value="WD_REPEATS_1"/>
    <property type="match status" value="1"/>
</dbReference>
<dbReference type="InParanoid" id="A0A2R5GN41"/>
<dbReference type="EMBL" id="BEYU01000120">
    <property type="protein sequence ID" value="GBG32310.1"/>
    <property type="molecule type" value="Genomic_DNA"/>
</dbReference>
<dbReference type="InterPro" id="IPR051944">
    <property type="entry name" value="BEACH_domain_protein"/>
</dbReference>
<dbReference type="Pfam" id="PF14844">
    <property type="entry name" value="PH_BEACH"/>
    <property type="match status" value="1"/>
</dbReference>
<dbReference type="Proteomes" id="UP000241890">
    <property type="component" value="Unassembled WGS sequence"/>
</dbReference>
<dbReference type="Gene3D" id="1.10.1540.10">
    <property type="entry name" value="BEACH domain"/>
    <property type="match status" value="1"/>
</dbReference>
<feature type="region of interest" description="Disordered" evidence="4">
    <location>
        <begin position="1847"/>
        <end position="1964"/>
    </location>
</feature>
<feature type="region of interest" description="Disordered" evidence="4">
    <location>
        <begin position="1"/>
        <end position="57"/>
    </location>
</feature>
<feature type="compositionally biased region" description="Low complexity" evidence="4">
    <location>
        <begin position="2124"/>
        <end position="2137"/>
    </location>
</feature>
<feature type="compositionally biased region" description="Polar residues" evidence="4">
    <location>
        <begin position="1924"/>
        <end position="1940"/>
    </location>
</feature>
<feature type="domain" description="BEACH" evidence="5">
    <location>
        <begin position="3465"/>
        <end position="3762"/>
    </location>
</feature>
<evidence type="ECO:0000256" key="4">
    <source>
        <dbReference type="SAM" id="MobiDB-lite"/>
    </source>
</evidence>
<dbReference type="FunFam" id="1.10.1540.10:FF:000001">
    <property type="entry name" value="neurobeachin isoform X1"/>
    <property type="match status" value="1"/>
</dbReference>
<dbReference type="InterPro" id="IPR023362">
    <property type="entry name" value="PH-BEACH_dom"/>
</dbReference>
<dbReference type="InterPro" id="IPR016024">
    <property type="entry name" value="ARM-type_fold"/>
</dbReference>
<feature type="region of interest" description="Disordered" evidence="4">
    <location>
        <begin position="2307"/>
        <end position="2326"/>
    </location>
</feature>
<accession>A0A2R5GN41</accession>
<reference evidence="7 8" key="1">
    <citation type="submission" date="2017-12" db="EMBL/GenBank/DDBJ databases">
        <title>Sequencing, de novo assembly and annotation of complete genome of a new Thraustochytrid species, strain FCC1311.</title>
        <authorList>
            <person name="Sedici K."/>
            <person name="Godart F."/>
            <person name="Aiese Cigliano R."/>
            <person name="Sanseverino W."/>
            <person name="Barakat M."/>
            <person name="Ortet P."/>
            <person name="Marechal E."/>
            <person name="Cagnac O."/>
            <person name="Amato A."/>
        </authorList>
    </citation>
    <scope>NUCLEOTIDE SEQUENCE [LARGE SCALE GENOMIC DNA]</scope>
</reference>
<feature type="repeat" description="WD" evidence="3">
    <location>
        <begin position="4091"/>
        <end position="4122"/>
    </location>
</feature>
<feature type="repeat" description="WD" evidence="3">
    <location>
        <begin position="3897"/>
        <end position="3938"/>
    </location>
</feature>
<feature type="compositionally biased region" description="Polar residues" evidence="4">
    <location>
        <begin position="678"/>
        <end position="691"/>
    </location>
</feature>
<feature type="repeat" description="WD" evidence="3">
    <location>
        <begin position="3948"/>
        <end position="3989"/>
    </location>
</feature>
<dbReference type="SUPFAM" id="SSF50978">
    <property type="entry name" value="WD40 repeat-like"/>
    <property type="match status" value="1"/>
</dbReference>
<keyword evidence="8" id="KW-1185">Reference proteome</keyword>
<dbReference type="InterPro" id="IPR019775">
    <property type="entry name" value="WD40_repeat_CS"/>
</dbReference>
<dbReference type="Pfam" id="PF00400">
    <property type="entry name" value="WD40"/>
    <property type="match status" value="1"/>
</dbReference>
<feature type="compositionally biased region" description="Acidic residues" evidence="4">
    <location>
        <begin position="215"/>
        <end position="224"/>
    </location>
</feature>
<feature type="compositionally biased region" description="Acidic residues" evidence="4">
    <location>
        <begin position="2980"/>
        <end position="3014"/>
    </location>
</feature>
<feature type="region of interest" description="Disordered" evidence="4">
    <location>
        <begin position="2120"/>
        <end position="2150"/>
    </location>
</feature>